<name>A0A4V1RZQ8_FUSOX</name>
<protein>
    <submittedName>
        <fullName evidence="1">Uncharacterized protein</fullName>
    </submittedName>
</protein>
<dbReference type="EMBL" id="MQTW01000097">
    <property type="protein sequence ID" value="RYC85956.1"/>
    <property type="molecule type" value="Genomic_DNA"/>
</dbReference>
<accession>A0A4V1RZQ8</accession>
<evidence type="ECO:0000313" key="1">
    <source>
        <dbReference type="EMBL" id="RYC85956.1"/>
    </source>
</evidence>
<organism evidence="1 2">
    <name type="scientific">Fusarium oxysporum f. sp. narcissi</name>
    <dbReference type="NCBI Taxonomy" id="451672"/>
    <lineage>
        <taxon>Eukaryota</taxon>
        <taxon>Fungi</taxon>
        <taxon>Dikarya</taxon>
        <taxon>Ascomycota</taxon>
        <taxon>Pezizomycotina</taxon>
        <taxon>Sordariomycetes</taxon>
        <taxon>Hypocreomycetidae</taxon>
        <taxon>Hypocreales</taxon>
        <taxon>Nectriaceae</taxon>
        <taxon>Fusarium</taxon>
        <taxon>Fusarium oxysporum species complex</taxon>
    </lineage>
</organism>
<proteinExistence type="predicted"/>
<comment type="caution">
    <text evidence="1">The sequence shown here is derived from an EMBL/GenBank/DDBJ whole genome shotgun (WGS) entry which is preliminary data.</text>
</comment>
<reference evidence="1 2" key="1">
    <citation type="submission" date="2016-12" db="EMBL/GenBank/DDBJ databases">
        <title>Draft genome sequence of Fusarium oxysporum causing rot on Narcissus.</title>
        <authorList>
            <person name="Armitage A.D."/>
            <person name="Taylor A."/>
            <person name="Clarkson J.P."/>
            <person name="Harrison R.J."/>
            <person name="Jackson A.C."/>
        </authorList>
    </citation>
    <scope>NUCLEOTIDE SEQUENCE [LARGE SCALE GENOMIC DNA]</scope>
    <source>
        <strain evidence="1 2">N139</strain>
    </source>
</reference>
<dbReference type="Proteomes" id="UP000290540">
    <property type="component" value="Unassembled WGS sequence"/>
</dbReference>
<gene>
    <name evidence="1" type="ORF">BFJ63_vAg11137</name>
</gene>
<evidence type="ECO:0000313" key="2">
    <source>
        <dbReference type="Proteomes" id="UP000290540"/>
    </source>
</evidence>
<dbReference type="AlphaFoldDB" id="A0A4V1RZQ8"/>
<sequence>MRRKTTIKQSMPEVFLRPCQRGAGVENARSDAAVGALTIVTVSNVARVLGVACFHVEGSNDISN</sequence>